<proteinExistence type="inferred from homology"/>
<feature type="active site" description="Proton acceptor" evidence="7">
    <location>
        <position position="483"/>
    </location>
</feature>
<protein>
    <submittedName>
        <fullName evidence="12">Beta-xylosidase</fullName>
    </submittedName>
</protein>
<keyword evidence="6" id="KW-0326">Glycosidase</keyword>
<dbReference type="InterPro" id="IPR013320">
    <property type="entry name" value="ConA-like_dom_sf"/>
</dbReference>
<dbReference type="InterPro" id="IPR006558">
    <property type="entry name" value="LamG-like"/>
</dbReference>
<dbReference type="SMART" id="SM00635">
    <property type="entry name" value="BID_2"/>
    <property type="match status" value="1"/>
</dbReference>
<feature type="region of interest" description="Disordered" evidence="9">
    <location>
        <begin position="432"/>
        <end position="476"/>
    </location>
</feature>
<feature type="domain" description="SLH" evidence="11">
    <location>
        <begin position="38"/>
        <end position="97"/>
    </location>
</feature>
<dbReference type="PANTHER" id="PTHR43301">
    <property type="entry name" value="ARABINAN ENDO-1,5-ALPHA-L-ARABINOSIDASE"/>
    <property type="match status" value="1"/>
</dbReference>
<dbReference type="InterPro" id="IPR001119">
    <property type="entry name" value="SLH_dom"/>
</dbReference>
<evidence type="ECO:0000256" key="7">
    <source>
        <dbReference type="PIRSR" id="PIRSR606710-1"/>
    </source>
</evidence>
<evidence type="ECO:0000256" key="4">
    <source>
        <dbReference type="ARBA" id="ARBA00022801"/>
    </source>
</evidence>
<feature type="chain" id="PRO_5011781525" evidence="10">
    <location>
        <begin position="26"/>
        <end position="1581"/>
    </location>
</feature>
<name>A0A1G8LNL1_9BACL</name>
<keyword evidence="5" id="KW-1015">Disulfide bond</keyword>
<feature type="site" description="Important for catalytic activity, responsible for pKa modulation of the active site Glu and correct orientation of both the proton donor and substrate" evidence="8">
    <location>
        <position position="666"/>
    </location>
</feature>
<feature type="domain" description="SLH" evidence="11">
    <location>
        <begin position="98"/>
        <end position="161"/>
    </location>
</feature>
<dbReference type="SUPFAM" id="SSF49373">
    <property type="entry name" value="Invasin/intimin cell-adhesion fragments"/>
    <property type="match status" value="1"/>
</dbReference>
<dbReference type="Pfam" id="PF00395">
    <property type="entry name" value="SLH"/>
    <property type="match status" value="3"/>
</dbReference>
<dbReference type="EMBL" id="FNDX01000006">
    <property type="protein sequence ID" value="SDI57266.1"/>
    <property type="molecule type" value="Genomic_DNA"/>
</dbReference>
<evidence type="ECO:0000256" key="10">
    <source>
        <dbReference type="SAM" id="SignalP"/>
    </source>
</evidence>
<dbReference type="GO" id="GO:0005975">
    <property type="term" value="P:carbohydrate metabolic process"/>
    <property type="evidence" value="ECO:0007669"/>
    <property type="project" value="InterPro"/>
</dbReference>
<organism evidence="12 13">
    <name type="scientific">Paenibacillus typhae</name>
    <dbReference type="NCBI Taxonomy" id="1174501"/>
    <lineage>
        <taxon>Bacteria</taxon>
        <taxon>Bacillati</taxon>
        <taxon>Bacillota</taxon>
        <taxon>Bacilli</taxon>
        <taxon>Bacillales</taxon>
        <taxon>Paenibacillaceae</taxon>
        <taxon>Paenibacillus</taxon>
    </lineage>
</organism>
<dbReference type="InterPro" id="IPR008964">
    <property type="entry name" value="Invasin/intimin_cell_adhesion"/>
</dbReference>
<dbReference type="Gene3D" id="2.40.128.10">
    <property type="match status" value="1"/>
</dbReference>
<dbReference type="SMART" id="SM00560">
    <property type="entry name" value="LamGL"/>
    <property type="match status" value="2"/>
</dbReference>
<dbReference type="Pfam" id="PF13385">
    <property type="entry name" value="Laminin_G_3"/>
    <property type="match status" value="2"/>
</dbReference>
<dbReference type="InterPro" id="IPR006710">
    <property type="entry name" value="Glyco_hydro_43"/>
</dbReference>
<keyword evidence="4" id="KW-0378">Hydrolase</keyword>
<dbReference type="RefSeq" id="WP_090713616.1">
    <property type="nucleotide sequence ID" value="NZ_CBCSKY010000005.1"/>
</dbReference>
<sequence>MNKWTGRLTSSLLALLLLVPSPALGASGTVMDGNSAGLQTAAAPDYTGHWAAEDLQTWADKGLLSGYGNGVFKPDQNITRAEWVTLVNRVFNLQTMAAANSFSDVEQGKAYYTEVMKAVSAGYVSGYSDGTFRPQQTVSRQEAAVMLYRLYRLDAAAAASGSTDAEVLPSFSREAVNTLLSGGFLSGYEDGSFKGGRPVTRAEAVRMIGKLSGEIILQSGSYTQLQAKNLVISTAGVTLKDTEITGNLYLTEGIAGGDILLDNVKVAGKIIVSGGGENSVVLNNTSAASLIADKPDGKLRIVLKGSSSIPDVTAESGVRLEEDTALGGAGFSRVKLETTLPAGSRIQLSGSFDSVVVNAAGEPELVLVKGTIAEMTLNRMAALRAEAGSEIRNLILGLSSQLTVQGTGKVSYDPKFSGLIKLETPAATATATAAPVSNGGSPVSPTATPSQAASPTPAATPPATPEATPAPTAPVFSNVSVHDPSVVKDGGRYYVFGSHIEAAKSQDLLNWTTFTNGYKTPDNAIYGDLSGNLAESFAWAGENDSDSKGGFAVWAPDVFWNADYVNGDGTKGAYMLYYSTSSTYIRSAIGFAVSQKIEGPYVYGGTVIYSGFTLDEQYDANSTVNKKWTNTNIQTLIGKGMLEGMNTAWFNANGTYNNKQYTNAIDPTLFYDKDGKLWMTYGSWSGGIFLLEVDPATGQPLYPGKDGTTADGRLIDRYFGTKISGGNYKSGEGPYIVYDQSTGYYYLYVTYGGLAADGGYNMRLFRSVNPDGPYKDTAGQNAVLATDGDHSNIGNKLIGNFLFSNLNGEADFPVYGYVSSGHNSVFYDEEQDKLFNFFHTRFPLRGETHEVRVHQMFMNEDAWPVVAPHRYSGETLAKVQRADVVGSYQFVNHGKDTSAKIKPTVNVDLLEDGTLGGAVSGSWELAGDYYAHLLIDETENGSTVQRLYKGVFVKQWDSTRNEQVMVFTAMSDQGVAVWGSAIKLLSDDELVANIAGGLTLGDTSKVYRDLTLPVSGVHGAVITWTSSSPAVVAADGKVTRPQAGSGNAEVQLTAAIKLGNASVTKTFTVVVVQLGGTLLEDGLVAAYDFEDSLAESAGRQADGSATGKLLNTADGAVEFAAGQDGQALKLTGSSGVRLPDGLINGSAYTFSLWLNPQELTAFTSAFFGAKTTNNWMSLLPYGNGGATTRVWFGSETWLDADAGLQIPAGKWSHIAFTYDAGTVKLYLNGVLKYTGTNYTDLFDGEESVFALGVNYWDTPYKGLIDKFRVYEKALTPEAVGWLVNGEPDADVKVSAIAFADTAASIAVGNSYTPAVSILPANAGNRALTWTSSDPAIAEVDSASGVITAKHAGDTIITAASTDGSNVTASLSVKVTDGRVAVYSFDGNLKDSLELSGEGRVTGALVGSATVGSITYGDGVTGQAALFDGASGIRLPDGLINSNSYSVSMWLKPDQLTTYTTAFFGASSNSSWFSLVPKGPSDATILWSNAVYEATAGYVIPAGTWTHVTFTVNNGTVKLYINGEEKFSGSGFPDIFKDNNGVFTLGVNYWDVPFKGLIDELKIYNNVLAPEAVLADYQTAGL</sequence>
<dbReference type="CDD" id="cd18832">
    <property type="entry name" value="GH43_GsAbnA-like"/>
    <property type="match status" value="1"/>
</dbReference>
<dbReference type="OrthoDB" id="9801455at2"/>
<keyword evidence="3 10" id="KW-0732">Signal</keyword>
<dbReference type="InterPro" id="IPR032291">
    <property type="entry name" value="Abn2_C"/>
</dbReference>
<dbReference type="PANTHER" id="PTHR43301:SF3">
    <property type="entry name" value="ARABINAN ENDO-1,5-ALPHA-L-ARABINOSIDASE A-RELATED"/>
    <property type="match status" value="1"/>
</dbReference>
<dbReference type="PROSITE" id="PS51272">
    <property type="entry name" value="SLH"/>
    <property type="match status" value="3"/>
</dbReference>
<dbReference type="STRING" id="1174501.SAMN05216192_106193"/>
<dbReference type="Pfam" id="PF04616">
    <property type="entry name" value="Glyco_hydro_43"/>
    <property type="match status" value="1"/>
</dbReference>
<dbReference type="InterPro" id="IPR050727">
    <property type="entry name" value="GH43_arabinanases"/>
</dbReference>
<comment type="similarity">
    <text evidence="2">Belongs to the glycosyl hydrolase 43 family.</text>
</comment>
<gene>
    <name evidence="12" type="ORF">SAMN05216192_106193</name>
</gene>
<dbReference type="GO" id="GO:0004553">
    <property type="term" value="F:hydrolase activity, hydrolyzing O-glycosyl compounds"/>
    <property type="evidence" value="ECO:0007669"/>
    <property type="project" value="InterPro"/>
</dbReference>
<dbReference type="Gene3D" id="2.60.120.200">
    <property type="match status" value="2"/>
</dbReference>
<evidence type="ECO:0000313" key="12">
    <source>
        <dbReference type="EMBL" id="SDI57266.1"/>
    </source>
</evidence>
<feature type="domain" description="SLH" evidence="11">
    <location>
        <begin position="162"/>
        <end position="222"/>
    </location>
</feature>
<evidence type="ECO:0000256" key="1">
    <source>
        <dbReference type="ARBA" id="ARBA00004834"/>
    </source>
</evidence>
<feature type="signal peptide" evidence="10">
    <location>
        <begin position="1"/>
        <end position="25"/>
    </location>
</feature>
<feature type="compositionally biased region" description="Low complexity" evidence="9">
    <location>
        <begin position="432"/>
        <end position="457"/>
    </location>
</feature>
<accession>A0A1G8LNL1</accession>
<reference evidence="13" key="1">
    <citation type="submission" date="2016-10" db="EMBL/GenBank/DDBJ databases">
        <authorList>
            <person name="Varghese N."/>
            <person name="Submissions S."/>
        </authorList>
    </citation>
    <scope>NUCLEOTIDE SEQUENCE [LARGE SCALE GENOMIC DNA]</scope>
    <source>
        <strain evidence="13">CGMCC 1.11012</strain>
    </source>
</reference>
<evidence type="ECO:0000313" key="13">
    <source>
        <dbReference type="Proteomes" id="UP000199050"/>
    </source>
</evidence>
<evidence type="ECO:0000256" key="3">
    <source>
        <dbReference type="ARBA" id="ARBA00022729"/>
    </source>
</evidence>
<evidence type="ECO:0000256" key="2">
    <source>
        <dbReference type="ARBA" id="ARBA00009865"/>
    </source>
</evidence>
<dbReference type="InterPro" id="IPR023296">
    <property type="entry name" value="Glyco_hydro_beta-prop_sf"/>
</dbReference>
<dbReference type="SUPFAM" id="SSF75005">
    <property type="entry name" value="Arabinanase/levansucrase/invertase"/>
    <property type="match status" value="1"/>
</dbReference>
<feature type="compositionally biased region" description="Low complexity" evidence="9">
    <location>
        <begin position="465"/>
        <end position="474"/>
    </location>
</feature>
<evidence type="ECO:0000256" key="5">
    <source>
        <dbReference type="ARBA" id="ARBA00023157"/>
    </source>
</evidence>
<keyword evidence="13" id="KW-1185">Reference proteome</keyword>
<dbReference type="Pfam" id="PF20578">
    <property type="entry name" value="aBig_2"/>
    <property type="match status" value="1"/>
</dbReference>
<dbReference type="Pfam" id="PF16369">
    <property type="entry name" value="GH43_C"/>
    <property type="match status" value="1"/>
</dbReference>
<dbReference type="Proteomes" id="UP000199050">
    <property type="component" value="Unassembled WGS sequence"/>
</dbReference>
<dbReference type="InterPro" id="IPR046780">
    <property type="entry name" value="aBig_2"/>
</dbReference>
<dbReference type="InterPro" id="IPR003343">
    <property type="entry name" value="Big_2"/>
</dbReference>
<feature type="active site" description="Proton donor" evidence="7">
    <location>
        <position position="732"/>
    </location>
</feature>
<dbReference type="Gene3D" id="2.115.10.20">
    <property type="entry name" value="Glycosyl hydrolase domain, family 43"/>
    <property type="match status" value="1"/>
</dbReference>
<dbReference type="Pfam" id="PF02368">
    <property type="entry name" value="Big_2"/>
    <property type="match status" value="1"/>
</dbReference>
<evidence type="ECO:0000256" key="6">
    <source>
        <dbReference type="ARBA" id="ARBA00023295"/>
    </source>
</evidence>
<comment type="pathway">
    <text evidence="1">Glycan metabolism; L-arabinan degradation.</text>
</comment>
<evidence type="ECO:0000259" key="11">
    <source>
        <dbReference type="PROSITE" id="PS51272"/>
    </source>
</evidence>
<dbReference type="SUPFAM" id="SSF49899">
    <property type="entry name" value="Concanavalin A-like lectins/glucanases"/>
    <property type="match status" value="2"/>
</dbReference>
<dbReference type="Gene3D" id="2.60.40.1080">
    <property type="match status" value="1"/>
</dbReference>
<evidence type="ECO:0000256" key="9">
    <source>
        <dbReference type="SAM" id="MobiDB-lite"/>
    </source>
</evidence>
<evidence type="ECO:0000256" key="8">
    <source>
        <dbReference type="PIRSR" id="PIRSR606710-2"/>
    </source>
</evidence>